<dbReference type="OrthoDB" id="239053at2759"/>
<keyword evidence="3" id="KW-0677">Repeat</keyword>
<dbReference type="PROSITE" id="PS51914">
    <property type="entry name" value="MRH"/>
    <property type="match status" value="2"/>
</dbReference>
<reference evidence="11 12" key="1">
    <citation type="submission" date="2020-11" db="EMBL/GenBank/DDBJ databases">
        <authorList>
            <person name="Wallbank WR R."/>
            <person name="Pardo Diaz C."/>
            <person name="Kozak K."/>
            <person name="Martin S."/>
            <person name="Jiggins C."/>
            <person name="Moest M."/>
            <person name="Warren A I."/>
            <person name="Generalovic N T."/>
            <person name="Byers J.R.P. K."/>
            <person name="Montejo-Kovacevich G."/>
            <person name="Yen C E."/>
        </authorList>
    </citation>
    <scope>NUCLEOTIDE SEQUENCE [LARGE SCALE GENOMIC DNA]</scope>
</reference>
<dbReference type="FunFam" id="2.70.130.10:FF:000001">
    <property type="entry name" value="Endoplasmic reticulum lectin 1"/>
    <property type="match status" value="1"/>
</dbReference>
<feature type="compositionally biased region" description="Basic and acidic residues" evidence="9">
    <location>
        <begin position="521"/>
        <end position="535"/>
    </location>
</feature>
<dbReference type="EMBL" id="LR899009">
    <property type="protein sequence ID" value="CAD7079451.1"/>
    <property type="molecule type" value="Genomic_DNA"/>
</dbReference>
<dbReference type="Pfam" id="PF07915">
    <property type="entry name" value="PRKCSH"/>
    <property type="match status" value="2"/>
</dbReference>
<dbReference type="AlphaFoldDB" id="A0A7R8UES7"/>
<accession>A0A7R8UES7</accession>
<evidence type="ECO:0000313" key="12">
    <source>
        <dbReference type="Proteomes" id="UP000594454"/>
    </source>
</evidence>
<evidence type="ECO:0000256" key="4">
    <source>
        <dbReference type="ARBA" id="ARBA00022824"/>
    </source>
</evidence>
<evidence type="ECO:0000313" key="11">
    <source>
        <dbReference type="EMBL" id="CAD7079451.1"/>
    </source>
</evidence>
<comment type="subcellular location">
    <subcellularLocation>
        <location evidence="1">Endoplasmic reticulum lumen</location>
    </subcellularLocation>
</comment>
<dbReference type="PANTHER" id="PTHR15414">
    <property type="entry name" value="OS-9-RELATED"/>
    <property type="match status" value="1"/>
</dbReference>
<gene>
    <name evidence="11" type="ORF">HERILL_LOCUS2668</name>
</gene>
<evidence type="ECO:0000256" key="2">
    <source>
        <dbReference type="ARBA" id="ARBA00022729"/>
    </source>
</evidence>
<dbReference type="Proteomes" id="UP000594454">
    <property type="component" value="Chromosome 1"/>
</dbReference>
<evidence type="ECO:0000256" key="7">
    <source>
        <dbReference type="ARBA" id="ARBA00041108"/>
    </source>
</evidence>
<dbReference type="Gene3D" id="2.70.130.10">
    <property type="entry name" value="Mannose-6-phosphate receptor binding domain"/>
    <property type="match status" value="2"/>
</dbReference>
<dbReference type="PANTHER" id="PTHR15414:SF0">
    <property type="entry name" value="ENDOPLASMIC RETICULUM LECTIN 1"/>
    <property type="match status" value="1"/>
</dbReference>
<dbReference type="InterPro" id="IPR044865">
    <property type="entry name" value="MRH_dom"/>
</dbReference>
<feature type="region of interest" description="Disordered" evidence="9">
    <location>
        <begin position="309"/>
        <end position="344"/>
    </location>
</feature>
<evidence type="ECO:0000256" key="1">
    <source>
        <dbReference type="ARBA" id="ARBA00004319"/>
    </source>
</evidence>
<evidence type="ECO:0000256" key="9">
    <source>
        <dbReference type="SAM" id="MobiDB-lite"/>
    </source>
</evidence>
<dbReference type="InterPro" id="IPR012913">
    <property type="entry name" value="OS9-like_dom"/>
</dbReference>
<dbReference type="InParanoid" id="A0A7R8UES7"/>
<feature type="domain" description="MRH" evidence="10">
    <location>
        <begin position="99"/>
        <end position="232"/>
    </location>
</feature>
<dbReference type="SUPFAM" id="SSF50911">
    <property type="entry name" value="Mannose 6-phosphate receptor domain"/>
    <property type="match status" value="2"/>
</dbReference>
<feature type="region of interest" description="Disordered" evidence="9">
    <location>
        <begin position="506"/>
        <end position="535"/>
    </location>
</feature>
<keyword evidence="12" id="KW-1185">Reference proteome</keyword>
<dbReference type="GO" id="GO:0005788">
    <property type="term" value="C:endoplasmic reticulum lumen"/>
    <property type="evidence" value="ECO:0007669"/>
    <property type="project" value="UniProtKB-SubCell"/>
</dbReference>
<dbReference type="FunCoup" id="A0A7R8UES7">
    <property type="interactions" value="1846"/>
</dbReference>
<evidence type="ECO:0000256" key="8">
    <source>
        <dbReference type="ARBA" id="ARBA00041661"/>
    </source>
</evidence>
<proteinExistence type="predicted"/>
<keyword evidence="2" id="KW-0732">Signal</keyword>
<evidence type="ECO:0000256" key="3">
    <source>
        <dbReference type="ARBA" id="ARBA00022737"/>
    </source>
</evidence>
<dbReference type="FunFam" id="2.70.130.10:FF:000003">
    <property type="entry name" value="Endoplasmic reticulum lectin 1"/>
    <property type="match status" value="1"/>
</dbReference>
<keyword evidence="5" id="KW-1015">Disulfide bond</keyword>
<feature type="domain" description="MRH" evidence="10">
    <location>
        <begin position="360"/>
        <end position="484"/>
    </location>
</feature>
<organism evidence="11 12">
    <name type="scientific">Hermetia illucens</name>
    <name type="common">Black soldier fly</name>
    <dbReference type="NCBI Taxonomy" id="343691"/>
    <lineage>
        <taxon>Eukaryota</taxon>
        <taxon>Metazoa</taxon>
        <taxon>Ecdysozoa</taxon>
        <taxon>Arthropoda</taxon>
        <taxon>Hexapoda</taxon>
        <taxon>Insecta</taxon>
        <taxon>Pterygota</taxon>
        <taxon>Neoptera</taxon>
        <taxon>Endopterygota</taxon>
        <taxon>Diptera</taxon>
        <taxon>Brachycera</taxon>
        <taxon>Stratiomyomorpha</taxon>
        <taxon>Stratiomyidae</taxon>
        <taxon>Hermetiinae</taxon>
        <taxon>Hermetia</taxon>
    </lineage>
</organism>
<sequence>MEFVLKSIIYIGLVAISQSHDLKDFESSVLYNIEWPGPSLGKTFEEFEKDGYESMVITTEDMETYKCMIPPPPAEKTQKESDTTNLSPLNVLSPIFSSKICSYRFENYWSYELCHGHHIKQYHEERDGKNVKIQEYYLGSWNDAKMKELEEQLSKDMDSGKAFKTTKIDNIKYPYFEIEMSDGTSCDLINQPRVTRVRYICYPHGKNEIFSLKETSTCNYEMIVLTSALCMLPAFLPETSVESEISCIPVDDTPEKPLSWLVNKVEDIQLRYKPVPDAVKAKDSIAVIKVDTKDGTFRVDIISPKQDEKLLNPEAKEGDDEITPASDLKSNDGSAKLPTALPKIRPPRDMNPILEFLKGENCLTGGSGWWQYEFCYGKYIRQFHDKTEDKKSQILGYFEEKAHRQWLKENPQKRPLPKNIRTHVTHFYHDGTICDKTGEKRQTEVKLKCGGINSLSPSAVSMFLLEPEICKYVLTIESKLICDILKAVDDDGMVPDMNMLAELAKEEVDSSSSSDGTIINGDRKSGTESRNRVESKGDGVYAGNIIVEDIEVRYEND</sequence>
<protein>
    <recommendedName>
        <fullName evidence="7">Endoplasmic reticulum lectin 1</fullName>
    </recommendedName>
    <alternativeName>
        <fullName evidence="8">ER lectin</fullName>
    </alternativeName>
</protein>
<keyword evidence="4" id="KW-0256">Endoplasmic reticulum</keyword>
<dbReference type="GO" id="GO:0030968">
    <property type="term" value="P:endoplasmic reticulum unfolded protein response"/>
    <property type="evidence" value="ECO:0007669"/>
    <property type="project" value="InterPro"/>
</dbReference>
<name>A0A7R8UES7_HERIL</name>
<dbReference type="GO" id="GO:0030970">
    <property type="term" value="P:retrograde protein transport, ER to cytosol"/>
    <property type="evidence" value="ECO:0007669"/>
    <property type="project" value="TreeGrafter"/>
</dbReference>
<dbReference type="InterPro" id="IPR009011">
    <property type="entry name" value="Man6P_isomerase_rcpt-bd_dom_sf"/>
</dbReference>
<dbReference type="InterPro" id="IPR045149">
    <property type="entry name" value="OS-9-like"/>
</dbReference>
<evidence type="ECO:0000259" key="10">
    <source>
        <dbReference type="PROSITE" id="PS51914"/>
    </source>
</evidence>
<evidence type="ECO:0000256" key="6">
    <source>
        <dbReference type="ARBA" id="ARBA00037585"/>
    </source>
</evidence>
<evidence type="ECO:0000256" key="5">
    <source>
        <dbReference type="ARBA" id="ARBA00023157"/>
    </source>
</evidence>
<comment type="function">
    <text evidence="6">Probable lectin that binds selectively to improperly folded lumenal proteins. May function in endoplasmic reticulum quality control and endoplasmic reticulum-associated degradation (ERAD) of both non-glycosylated proteins and glycoproteins.</text>
</comment>